<protein>
    <submittedName>
        <fullName evidence="5">Uncharacterized protein</fullName>
    </submittedName>
</protein>
<evidence type="ECO:0000259" key="4">
    <source>
        <dbReference type="Pfam" id="PF20778"/>
    </source>
</evidence>
<dbReference type="InterPro" id="IPR032741">
    <property type="entry name" value="Sls1_KH-1"/>
</dbReference>
<feature type="region of interest" description="Disordered" evidence="1">
    <location>
        <begin position="96"/>
        <end position="120"/>
    </location>
</feature>
<organism evidence="5 6">
    <name type="scientific">Hirsutella minnesotensis 3608</name>
    <dbReference type="NCBI Taxonomy" id="1043627"/>
    <lineage>
        <taxon>Eukaryota</taxon>
        <taxon>Fungi</taxon>
        <taxon>Dikarya</taxon>
        <taxon>Ascomycota</taxon>
        <taxon>Pezizomycotina</taxon>
        <taxon>Sordariomycetes</taxon>
        <taxon>Hypocreomycetidae</taxon>
        <taxon>Hypocreales</taxon>
        <taxon>Ophiocordycipitaceae</taxon>
        <taxon>Hirsutella</taxon>
    </lineage>
</organism>
<feature type="domain" description="SLS1 N-terminal" evidence="3">
    <location>
        <begin position="141"/>
        <end position="241"/>
    </location>
</feature>
<dbReference type="Pfam" id="PF20776">
    <property type="entry name" value="SLS1_N"/>
    <property type="match status" value="1"/>
</dbReference>
<proteinExistence type="predicted"/>
<feature type="domain" description="SLS1 C-terminal" evidence="4">
    <location>
        <begin position="437"/>
        <end position="712"/>
    </location>
</feature>
<dbReference type="EMBL" id="KQ030515">
    <property type="protein sequence ID" value="KJZ75744.1"/>
    <property type="molecule type" value="Genomic_DNA"/>
</dbReference>
<dbReference type="InterPro" id="IPR048400">
    <property type="entry name" value="SLS1_N"/>
</dbReference>
<dbReference type="Pfam" id="PF20778">
    <property type="entry name" value="SLS1_C"/>
    <property type="match status" value="1"/>
</dbReference>
<dbReference type="Pfam" id="PF14611">
    <property type="entry name" value="KH_SLS1_1"/>
    <property type="match status" value="1"/>
</dbReference>
<reference evidence="5 6" key="1">
    <citation type="journal article" date="2014" name="Genome Biol. Evol.">
        <title>Comparative genomics and transcriptomics analyses reveal divergent lifestyle features of nematode endoparasitic fungus Hirsutella minnesotensis.</title>
        <authorList>
            <person name="Lai Y."/>
            <person name="Liu K."/>
            <person name="Zhang X."/>
            <person name="Zhang X."/>
            <person name="Li K."/>
            <person name="Wang N."/>
            <person name="Shu C."/>
            <person name="Wu Y."/>
            <person name="Wang C."/>
            <person name="Bushley K.E."/>
            <person name="Xiang M."/>
            <person name="Liu X."/>
        </authorList>
    </citation>
    <scope>NUCLEOTIDE SEQUENCE [LARGE SCALE GENOMIC DNA]</scope>
    <source>
        <strain evidence="5 6">3608</strain>
    </source>
</reference>
<dbReference type="InterPro" id="IPR048401">
    <property type="entry name" value="SLS1_C"/>
</dbReference>
<gene>
    <name evidence="5" type="ORF">HIM_04901</name>
</gene>
<evidence type="ECO:0000313" key="6">
    <source>
        <dbReference type="Proteomes" id="UP000054481"/>
    </source>
</evidence>
<feature type="region of interest" description="Disordered" evidence="1">
    <location>
        <begin position="43"/>
        <end position="65"/>
    </location>
</feature>
<evidence type="ECO:0000256" key="1">
    <source>
        <dbReference type="SAM" id="MobiDB-lite"/>
    </source>
</evidence>
<evidence type="ECO:0000259" key="2">
    <source>
        <dbReference type="Pfam" id="PF14611"/>
    </source>
</evidence>
<dbReference type="AlphaFoldDB" id="A0A0F8A5Q6"/>
<accession>A0A0F8A5Q6</accession>
<evidence type="ECO:0000259" key="3">
    <source>
        <dbReference type="Pfam" id="PF20776"/>
    </source>
</evidence>
<feature type="region of interest" description="Disordered" evidence="1">
    <location>
        <begin position="811"/>
        <end position="836"/>
    </location>
</feature>
<keyword evidence="6" id="KW-1185">Reference proteome</keyword>
<feature type="domain" description="SLS1 first KH" evidence="2">
    <location>
        <begin position="248"/>
        <end position="317"/>
    </location>
</feature>
<feature type="compositionally biased region" description="Basic and acidic residues" evidence="1">
    <location>
        <begin position="103"/>
        <end position="120"/>
    </location>
</feature>
<name>A0A0F8A5Q6_9HYPO</name>
<sequence>MLARAKRLPRICLRCRFDLAPRKATVGPVDTWTYRTQSQRFASDAHPDFRSESPKSSTGKHRQDGKVRMEPIGRDVYGQPLNALVVEDLEELPRRHKRSSFAKHRDSLSPKDVKYTDSTKLQEADTKPIWNYESLESITTESSLEVVEQTFEWLRPRNKATVGKQRWEELVETIQEGFTELQLQQFLEHKNIAEKGDDAPLYPWLTDQAAWTSSVTSQTTKTNPKRRLAARIVREVWNIQVGEEVSQGSMVVRLRPDVFELISYPSINLLHSLEAEMPDGSGAPKIELVRKSHRMGIIGSRAAAFTILERIDQAVRSLRTKTISLKRIRNSDLPQRVLNELEHTTGTMLKHNAQDLELDITWIAQDVLDEPDHVENQDIAVSEARDGPKEGPPEIVLRLLAGRQEKCHESVQMIRSEGQEQHDVFITRWHREIQSQCWWERAHSWSRCITPDHKVNDNEIQSQQFDSETASLPRLLREAKDSLSRSRVVATFGHILHLAPASLAAARKKGHTRVLSTIVPHPAALTPLSKENESSVTQTTEIVMQFSPDPMEEDLDNSTAPRLQLRLPVALDSDLSTSAIPHNASIEAVIPRKTSDILLPDELVDVRVTQHQILPLNADTPSIKDFLSMSEFDILEGRFSTPSHVRISMPAGEAGQSPTSQDVEVPYIFTGLEIHQMVETGYEGFVLRHNSIEAGQYGGQRQELCLIYSVERGIRVAKAKSQEQMFLLAAKRIASGTAFPWHGGQKLLVNQLPDMDRDWDPIVEELDPKDNFELENAPIKGLEPKNVLGRAASRGTYESENAMRPVKMRDIDSKGPRLAPEAEIQPSRCDKPRHVNSRDVLTEEELAQFRDRRL</sequence>
<evidence type="ECO:0000313" key="5">
    <source>
        <dbReference type="EMBL" id="KJZ75744.1"/>
    </source>
</evidence>
<dbReference type="GO" id="GO:0005743">
    <property type="term" value="C:mitochondrial inner membrane"/>
    <property type="evidence" value="ECO:0007669"/>
    <property type="project" value="InterPro"/>
</dbReference>
<dbReference type="OrthoDB" id="5392646at2759"/>
<feature type="compositionally biased region" description="Basic and acidic residues" evidence="1">
    <location>
        <begin position="43"/>
        <end position="53"/>
    </location>
</feature>
<dbReference type="Proteomes" id="UP000054481">
    <property type="component" value="Unassembled WGS sequence"/>
</dbReference>